<keyword evidence="4" id="KW-1185">Reference proteome</keyword>
<dbReference type="RefSeq" id="WP_126797773.1">
    <property type="nucleotide sequence ID" value="NZ_PIPO01000001.1"/>
</dbReference>
<evidence type="ECO:0000256" key="1">
    <source>
        <dbReference type="SAM" id="MobiDB-lite"/>
    </source>
</evidence>
<evidence type="ECO:0000313" key="4">
    <source>
        <dbReference type="Proteomes" id="UP000287823"/>
    </source>
</evidence>
<accession>A0A432WLN2</accession>
<feature type="compositionally biased region" description="Polar residues" evidence="1">
    <location>
        <begin position="7"/>
        <end position="18"/>
    </location>
</feature>
<dbReference type="AlphaFoldDB" id="A0A432WLN2"/>
<keyword evidence="2" id="KW-0472">Membrane</keyword>
<feature type="transmembrane region" description="Helical" evidence="2">
    <location>
        <begin position="84"/>
        <end position="103"/>
    </location>
</feature>
<feature type="transmembrane region" description="Helical" evidence="2">
    <location>
        <begin position="50"/>
        <end position="72"/>
    </location>
</feature>
<name>A0A432WLN2_9GAMM</name>
<reference evidence="3 4" key="1">
    <citation type="journal article" date="2011" name="Front. Microbiol.">
        <title>Genomic signatures of strain selection and enhancement in Bacillus atrophaeus var. globigii, a historical biowarfare simulant.</title>
        <authorList>
            <person name="Gibbons H.S."/>
            <person name="Broomall S.M."/>
            <person name="McNew L.A."/>
            <person name="Daligault H."/>
            <person name="Chapman C."/>
            <person name="Bruce D."/>
            <person name="Karavis M."/>
            <person name="Krepps M."/>
            <person name="McGregor P.A."/>
            <person name="Hong C."/>
            <person name="Park K.H."/>
            <person name="Akmal A."/>
            <person name="Feldman A."/>
            <person name="Lin J.S."/>
            <person name="Chang W.E."/>
            <person name="Higgs B.W."/>
            <person name="Demirev P."/>
            <person name="Lindquist J."/>
            <person name="Liem A."/>
            <person name="Fochler E."/>
            <person name="Read T.D."/>
            <person name="Tapia R."/>
            <person name="Johnson S."/>
            <person name="Bishop-Lilly K.A."/>
            <person name="Detter C."/>
            <person name="Han C."/>
            <person name="Sozhamannan S."/>
            <person name="Rosenzweig C.N."/>
            <person name="Skowronski E.W."/>
        </authorList>
    </citation>
    <scope>NUCLEOTIDE SEQUENCE [LARGE SCALE GENOMIC DNA]</scope>
    <source>
        <strain evidence="3 4">Y4G10-17</strain>
    </source>
</reference>
<protein>
    <submittedName>
        <fullName evidence="3">Uncharacterized protein</fullName>
    </submittedName>
</protein>
<evidence type="ECO:0000313" key="3">
    <source>
        <dbReference type="EMBL" id="RUO34726.1"/>
    </source>
</evidence>
<dbReference type="EMBL" id="PIPO01000001">
    <property type="protein sequence ID" value="RUO34726.1"/>
    <property type="molecule type" value="Genomic_DNA"/>
</dbReference>
<proteinExistence type="predicted"/>
<evidence type="ECO:0000256" key="2">
    <source>
        <dbReference type="SAM" id="Phobius"/>
    </source>
</evidence>
<sequence>MSDHEYVSQQASSSNERTPTPPTDYHAAQPVERTDADNNLGIVLSIWWSFTWRFTVISIAIGLVAGVVFGIVSDSPESAQNLALIGNFVIAIPISIWSLGSALSKHHRGFSVIFVKKDSHHD</sequence>
<feature type="region of interest" description="Disordered" evidence="1">
    <location>
        <begin position="1"/>
        <end position="32"/>
    </location>
</feature>
<dbReference type="Proteomes" id="UP000287823">
    <property type="component" value="Unassembled WGS sequence"/>
</dbReference>
<comment type="caution">
    <text evidence="3">The sequence shown here is derived from an EMBL/GenBank/DDBJ whole genome shotgun (WGS) entry which is preliminary data.</text>
</comment>
<keyword evidence="2" id="KW-0812">Transmembrane</keyword>
<gene>
    <name evidence="3" type="ORF">CWE14_01625</name>
</gene>
<organism evidence="3 4">
    <name type="scientific">Aliidiomarina soli</name>
    <dbReference type="NCBI Taxonomy" id="1928574"/>
    <lineage>
        <taxon>Bacteria</taxon>
        <taxon>Pseudomonadati</taxon>
        <taxon>Pseudomonadota</taxon>
        <taxon>Gammaproteobacteria</taxon>
        <taxon>Alteromonadales</taxon>
        <taxon>Idiomarinaceae</taxon>
        <taxon>Aliidiomarina</taxon>
    </lineage>
</organism>
<keyword evidence="2" id="KW-1133">Transmembrane helix</keyword>